<dbReference type="Gene3D" id="1.25.40.10">
    <property type="entry name" value="Tetratricopeptide repeat domain"/>
    <property type="match status" value="2"/>
</dbReference>
<dbReference type="SUPFAM" id="SSF48452">
    <property type="entry name" value="TPR-like"/>
    <property type="match status" value="1"/>
</dbReference>
<accession>A0A806KMY6</accession>
<evidence type="ECO:0000256" key="2">
    <source>
        <dbReference type="ARBA" id="ARBA00022803"/>
    </source>
</evidence>
<keyword evidence="2" id="KW-0802">TPR repeat</keyword>
<name>A0A806KMY6_9BACT</name>
<dbReference type="Pfam" id="PF13432">
    <property type="entry name" value="TPR_16"/>
    <property type="match status" value="1"/>
</dbReference>
<dbReference type="Pfam" id="PF12895">
    <property type="entry name" value="ANAPC3"/>
    <property type="match status" value="1"/>
</dbReference>
<reference evidence="3" key="1">
    <citation type="submission" date="2012-03" db="EMBL/GenBank/DDBJ databases">
        <title>Functional metagenomics reveals considerable lignocellulase gene clusters in the gut microbiome of a wood-feeding higher termite.</title>
        <authorList>
            <person name="Liu N."/>
        </authorList>
    </citation>
    <scope>NUCLEOTIDE SEQUENCE</scope>
</reference>
<dbReference type="PANTHER" id="PTHR44943">
    <property type="entry name" value="CELLULOSE SYNTHASE OPERON PROTEIN C"/>
    <property type="match status" value="1"/>
</dbReference>
<evidence type="ECO:0000313" key="3">
    <source>
        <dbReference type="EMBL" id="AGS53441.1"/>
    </source>
</evidence>
<dbReference type="AlphaFoldDB" id="A0A806KMY6"/>
<dbReference type="InterPro" id="IPR011990">
    <property type="entry name" value="TPR-like_helical_dom_sf"/>
</dbReference>
<dbReference type="InterPro" id="IPR051685">
    <property type="entry name" value="Ycf3/AcsC/BcsC/TPR_MFPF"/>
</dbReference>
<dbReference type="SMART" id="SM00028">
    <property type="entry name" value="TPR"/>
    <property type="match status" value="6"/>
</dbReference>
<protein>
    <submittedName>
        <fullName evidence="3">TPR domain protein</fullName>
    </submittedName>
</protein>
<keyword evidence="1" id="KW-0677">Repeat</keyword>
<sequence length="620" mass="69908">MAQEEWYSAIESFLECIRLNPAHAEGTAALAECYYELEEYDEALSWIRKARLLARTNMSVVNTEVLILIALGNLDAASSLVAEILAREPYNREALFAASELDIARNRPSEALLRYREAARRYPDDRRLLISLALVSQSLGDNENSIYYINNALRNHPDDYRVFYYAAYIFAQNNRLGEAISYAQRALLFRPGYAPVQSLMATLRYRNGEYDEAVQLADAAIANDRNNMGAWYLKALSLLRMGRANDAITILSNALAINEEDEFIRSVLEETLINSTAIEDIRRARWAAWHFNMAREYRRRNLIEQSLFEYRRGLRLNPFANDRREYAELLRLTGYPSRYLDELLFIQDQGGADRSMNDAIEAYGALLSNALFKQWQVNPIELAERHWKIAVFALAGQSSFYHADAGEVAASVIRDILVHDRNISPMNLQLRQATFSQAFRQAREAGADYFMMVSVTENERDISIKGELFTARTGTPAASFNIYRTGAGRLRAASRGIVEQLSSSLPFRGRLLIRKQGQALINKGKADGVKTDVSYDVVKKGRAQIANGGIALVYGADELVGKLTITNIDEEISSGTLTRIGFFDRIETGDEIILQAENDAARATEPAANPELRALLRTLR</sequence>
<proteinExistence type="predicted"/>
<dbReference type="EMBL" id="JQ844233">
    <property type="protein sequence ID" value="AGS53441.1"/>
    <property type="molecule type" value="Genomic_DNA"/>
</dbReference>
<dbReference type="InterPro" id="IPR019734">
    <property type="entry name" value="TPR_rpt"/>
</dbReference>
<organism evidence="3">
    <name type="scientific">uncultured bacterium contig00027</name>
    <dbReference type="NCBI Taxonomy" id="1181516"/>
    <lineage>
        <taxon>Bacteria</taxon>
        <taxon>environmental samples</taxon>
    </lineage>
</organism>
<evidence type="ECO:0000256" key="1">
    <source>
        <dbReference type="ARBA" id="ARBA00022737"/>
    </source>
</evidence>
<dbReference type="PANTHER" id="PTHR44943:SF8">
    <property type="entry name" value="TPR REPEAT-CONTAINING PROTEIN MJ0263"/>
    <property type="match status" value="1"/>
</dbReference>